<organism evidence="2">
    <name type="scientific">Rhodococcoides fascians D188</name>
    <dbReference type="NCBI Taxonomy" id="1051973"/>
    <lineage>
        <taxon>Bacteria</taxon>
        <taxon>Bacillati</taxon>
        <taxon>Actinomycetota</taxon>
        <taxon>Actinomycetes</taxon>
        <taxon>Mycobacteriales</taxon>
        <taxon>Nocardiaceae</taxon>
        <taxon>Rhodococcoides</taxon>
    </lineage>
</organism>
<reference evidence="2" key="2">
    <citation type="journal article" date="2010" name="Mol. Plant Microbe Interact.">
        <title>Rhodococcus fascians impacts plant development through the dynamic fas-mediated production of a cytokinin mix.</title>
        <authorList>
            <person name="Pertry I."/>
            <person name="Vaclavikova K."/>
            <person name="Gemrotova M."/>
            <person name="Spichal L."/>
            <person name="Galuszka P."/>
            <person name="Depuydt S."/>
            <person name="Temmerman W."/>
            <person name="Stes E."/>
            <person name="De Keyser A."/>
            <person name="Riefler M."/>
            <person name="Biondi S."/>
            <person name="Novak O."/>
            <person name="Schmulling T."/>
            <person name="Strnad M."/>
            <person name="Tarkowski P."/>
            <person name="Holsters M."/>
            <person name="Vereecke D."/>
        </authorList>
    </citation>
    <scope>NUCLEOTIDE SEQUENCE</scope>
    <source>
        <strain evidence="2">D188</strain>
        <plasmid evidence="2">pFiD188</plasmid>
    </source>
</reference>
<dbReference type="InterPro" id="IPR000551">
    <property type="entry name" value="MerR-type_HTH_dom"/>
</dbReference>
<dbReference type="KEGG" id="rfa:A3L23_05015"/>
<name>G8JZ16_RHOFA</name>
<dbReference type="SMART" id="SM00422">
    <property type="entry name" value="HTH_MERR"/>
    <property type="match status" value="1"/>
</dbReference>
<proteinExistence type="predicted"/>
<gene>
    <name evidence="2" type="ORF">pFi_151</name>
</gene>
<dbReference type="InterPro" id="IPR009061">
    <property type="entry name" value="DNA-bd_dom_put_sf"/>
</dbReference>
<reference evidence="2" key="3">
    <citation type="journal article" date="2011" name="Annu. Rev. Phytopathol.">
        <title>A successful bacterial coup d'etat: how Rhodococcus fascians redirects plant development.</title>
        <authorList>
            <person name="Stes E."/>
            <person name="Vandeputte O.M."/>
            <person name="El Jaziri M."/>
            <person name="Holsters M."/>
            <person name="Vereecke D."/>
        </authorList>
    </citation>
    <scope>NUCLEOTIDE SEQUENCE</scope>
    <source>
        <strain evidence="2">D188</strain>
        <plasmid evidence="2">pFiD188</plasmid>
    </source>
</reference>
<reference evidence="2" key="4">
    <citation type="submission" date="2011-06" db="EMBL/GenBank/DDBJ databases">
        <authorList>
            <person name="Vereecke D.M."/>
        </authorList>
    </citation>
    <scope>NUCLEOTIDE SEQUENCE</scope>
    <source>
        <strain evidence="2">D188</strain>
        <plasmid evidence="2">pFiD188</plasmid>
    </source>
</reference>
<keyword evidence="2" id="KW-0614">Plasmid</keyword>
<reference evidence="2" key="1">
    <citation type="journal article" date="2009" name="Proc. Natl. Acad. Sci. U.S.A.">
        <title>Identification of Rhodococcus fascians cytokinins and their modus operandi to reshape the plant.</title>
        <authorList>
            <person name="Pertry I."/>
            <person name="Vaclavikova K."/>
            <person name="Depuydt S."/>
            <person name="Galuszka P."/>
            <person name="Spichal L."/>
            <person name="Temmerman W."/>
            <person name="Stes E."/>
            <person name="Schmulling T."/>
            <person name="Kakimoto T."/>
            <person name="Van Montagu M.C."/>
            <person name="Strnad M."/>
            <person name="Holsters M."/>
            <person name="Tarkowski P."/>
            <person name="Vereecke D."/>
        </authorList>
    </citation>
    <scope>NUCLEOTIDE SEQUENCE</scope>
    <source>
        <strain evidence="2">D188</strain>
        <plasmid evidence="2">pFiD188</plasmid>
    </source>
</reference>
<geneLocation type="plasmid" evidence="2">
    <name>pFiD188</name>
</geneLocation>
<dbReference type="GO" id="GO:0003700">
    <property type="term" value="F:DNA-binding transcription factor activity"/>
    <property type="evidence" value="ECO:0007669"/>
    <property type="project" value="InterPro"/>
</dbReference>
<sequence>MSCSEQGSFEDIVPGLFKTSNGTAADAVNGCLGYKSPQVQQVTGVTYRQLDYWARTGLVSPSIRPASGSGSQRMYAFSDIVVVKVIRRLLEAGVSLQNVRIAIECLRARDAQGLASVTLLCDGISVYECTSDDEIVDLLHGGQGVFGIAIGHTVADVAADIRALPAVSVGSDKVTRIDELGSRRDRKSA</sequence>
<reference evidence="2" key="5">
    <citation type="journal article" date="2012" name="Mol. Plant Microbe Interact.">
        <title>pFiD188, the linear virulence plasmid of Rhodococcus fascians D188.</title>
        <authorList>
            <person name="Francis I."/>
            <person name="De Keyser A."/>
            <person name="De Backer P."/>
            <person name="Simon-Mateo C."/>
            <person name="Kalkus J."/>
            <person name="Pertry I."/>
            <person name="Ardiles-Diaz W."/>
            <person name="De Rycke R."/>
            <person name="Vandeputte O.M."/>
            <person name="El Jaziri M."/>
            <person name="Holsters M."/>
            <person name="Vereecke D."/>
        </authorList>
    </citation>
    <scope>NUCLEOTIDE SEQUENCE</scope>
    <source>
        <strain evidence="2">D188</strain>
        <plasmid evidence="2">pFiD188</plasmid>
    </source>
</reference>
<dbReference type="Pfam" id="PF13411">
    <property type="entry name" value="MerR_1"/>
    <property type="match status" value="1"/>
</dbReference>
<keyword evidence="1" id="KW-0238">DNA-binding</keyword>
<dbReference type="PANTHER" id="PTHR30204:SF3">
    <property type="entry name" value="HTH MERR-TYPE DOMAIN-CONTAINING PROTEIN"/>
    <property type="match status" value="1"/>
</dbReference>
<dbReference type="GO" id="GO:0003677">
    <property type="term" value="F:DNA binding"/>
    <property type="evidence" value="ECO:0007669"/>
    <property type="project" value="UniProtKB-KW"/>
</dbReference>
<evidence type="ECO:0000313" key="2">
    <source>
        <dbReference type="EMBL" id="AET25287.1"/>
    </source>
</evidence>
<dbReference type="PROSITE" id="PS50937">
    <property type="entry name" value="HTH_MERR_2"/>
    <property type="match status" value="1"/>
</dbReference>
<protein>
    <submittedName>
        <fullName evidence="2">Putative MerR family transcriptional regulator</fullName>
    </submittedName>
</protein>
<dbReference type="EMBL" id="JN093097">
    <property type="protein sequence ID" value="AET25287.1"/>
    <property type="molecule type" value="Genomic_DNA"/>
</dbReference>
<dbReference type="InterPro" id="IPR047057">
    <property type="entry name" value="MerR_fam"/>
</dbReference>
<dbReference type="PANTHER" id="PTHR30204">
    <property type="entry name" value="REDOX-CYCLING DRUG-SENSING TRANSCRIPTIONAL ACTIVATOR SOXR"/>
    <property type="match status" value="1"/>
</dbReference>
<dbReference type="PATRIC" id="fig|1051973.4.peg.5062"/>
<dbReference type="AlphaFoldDB" id="G8JZ16"/>
<evidence type="ECO:0000256" key="1">
    <source>
        <dbReference type="ARBA" id="ARBA00023125"/>
    </source>
</evidence>
<dbReference type="RefSeq" id="WP_015586205.1">
    <property type="nucleotide sequence ID" value="NC_021080.1"/>
</dbReference>
<dbReference type="SUPFAM" id="SSF46955">
    <property type="entry name" value="Putative DNA-binding domain"/>
    <property type="match status" value="1"/>
</dbReference>
<dbReference type="Gene3D" id="1.10.1660.10">
    <property type="match status" value="1"/>
</dbReference>
<accession>G8JZ16</accession>